<dbReference type="Pfam" id="PF08349">
    <property type="entry name" value="DUF1722"/>
    <property type="match status" value="1"/>
</dbReference>
<dbReference type="PIRSF" id="PIRSF037004">
    <property type="entry name" value="UCP037004"/>
    <property type="match status" value="1"/>
</dbReference>
<feature type="domain" description="DUF1722" evidence="1">
    <location>
        <begin position="195"/>
        <end position="311"/>
    </location>
</feature>
<reference evidence="2 3" key="1">
    <citation type="submission" date="2023-07" db="EMBL/GenBank/DDBJ databases">
        <title>Identification of four novel Pseudomonas species associated with bacterial leaf spot of cucurbits.</title>
        <authorList>
            <person name="Fullem K.R."/>
        </authorList>
    </citation>
    <scope>NUCLEOTIDE SEQUENCE [LARGE SCALE GENOMIC DNA]</scope>
    <source>
        <strain evidence="2 3">K18</strain>
    </source>
</reference>
<dbReference type="EMBL" id="JAUQOP010000012">
    <property type="protein sequence ID" value="MDO7897384.1"/>
    <property type="molecule type" value="Genomic_DNA"/>
</dbReference>
<proteinExistence type="predicted"/>
<dbReference type="Pfam" id="PF04463">
    <property type="entry name" value="2-thiour_desulf"/>
    <property type="match status" value="1"/>
</dbReference>
<name>A0ABT9BZH9_9PSED</name>
<organism evidence="2 3">
    <name type="scientific">Pseudomonas citrulli</name>
    <dbReference type="NCBI Taxonomy" id="3064347"/>
    <lineage>
        <taxon>Bacteria</taxon>
        <taxon>Pseudomonadati</taxon>
        <taxon>Pseudomonadota</taxon>
        <taxon>Gammaproteobacteria</taxon>
        <taxon>Pseudomonadales</taxon>
        <taxon>Pseudomonadaceae</taxon>
        <taxon>Pseudomonas</taxon>
    </lineage>
</organism>
<evidence type="ECO:0000259" key="1">
    <source>
        <dbReference type="Pfam" id="PF08349"/>
    </source>
</evidence>
<comment type="caution">
    <text evidence="2">The sequence shown here is derived from an EMBL/GenBank/DDBJ whole genome shotgun (WGS) entry which is preliminary data.</text>
</comment>
<dbReference type="InterPro" id="IPR007553">
    <property type="entry name" value="2-thiour_desulf"/>
</dbReference>
<dbReference type="PANTHER" id="PTHR30087">
    <property type="entry name" value="INNER MEMBRANE PROTEIN"/>
    <property type="match status" value="1"/>
</dbReference>
<dbReference type="InterPro" id="IPR013560">
    <property type="entry name" value="DUF1722"/>
</dbReference>
<sequence>MPNDATAKPKIAVSACLMGAEVRYNGGHKQSPLCSRTLVEYFDFVPVCSEVAIGLGIPREPIRLAGDPAQPVAVGTVNRDLDVTQPLADYGRQMAAELDDICGYIFMQKSPSCGLERVKVYDHNGVPQDGGGRGVYAQAFCARHPDLPVEEDGRLNDPVLRENFITRVFAYAAWQPLRRRGLTRRDLIDFHSRHKYLLMAHNPAQYKALGNWLGNMGKEDPDELGRRYFSALMTALKKCATRRTHTNVLQHLSGYLKRAIGAEDKQEVQHLIGQYRLGIVPLVVPLTLLKHHLRLHPDPYLAQQVYLQPHPENLSLRNAI</sequence>
<keyword evidence="3" id="KW-1185">Reference proteome</keyword>
<protein>
    <submittedName>
        <fullName evidence="2">DUF523 and DUF1722 domain-containing protein</fullName>
    </submittedName>
</protein>
<dbReference type="Proteomes" id="UP001228019">
    <property type="component" value="Unassembled WGS sequence"/>
</dbReference>
<gene>
    <name evidence="2" type="ORF">Q6A48_10855</name>
</gene>
<dbReference type="InterPro" id="IPR017087">
    <property type="entry name" value="UCP037004"/>
</dbReference>
<evidence type="ECO:0000313" key="2">
    <source>
        <dbReference type="EMBL" id="MDO7897384.1"/>
    </source>
</evidence>
<evidence type="ECO:0000313" key="3">
    <source>
        <dbReference type="Proteomes" id="UP001228019"/>
    </source>
</evidence>
<dbReference type="PANTHER" id="PTHR30087:SF0">
    <property type="entry name" value="INNER MEMBRANE PROTEIN"/>
    <property type="match status" value="1"/>
</dbReference>
<accession>A0ABT9BZH9</accession>
<dbReference type="RefSeq" id="WP_304554101.1">
    <property type="nucleotide sequence ID" value="NZ_JAUQOP010000012.1"/>
</dbReference>